<organism evidence="2 3">
    <name type="scientific">Thiohalorhabdus denitrificans</name>
    <dbReference type="NCBI Taxonomy" id="381306"/>
    <lineage>
        <taxon>Bacteria</taxon>
        <taxon>Pseudomonadati</taxon>
        <taxon>Pseudomonadota</taxon>
        <taxon>Gammaproteobacteria</taxon>
        <taxon>Thiohalorhabdales</taxon>
        <taxon>Thiohalorhabdaceae</taxon>
        <taxon>Thiohalorhabdus</taxon>
    </lineage>
</organism>
<feature type="domain" description="Glycosyltransferase subfamily 4-like N-terminal" evidence="1">
    <location>
        <begin position="22"/>
        <end position="180"/>
    </location>
</feature>
<dbReference type="Proteomes" id="UP000183104">
    <property type="component" value="Unassembled WGS sequence"/>
</dbReference>
<dbReference type="EMBL" id="FMUN01000003">
    <property type="protein sequence ID" value="SCY12401.1"/>
    <property type="molecule type" value="Genomic_DNA"/>
</dbReference>
<dbReference type="GO" id="GO:0016757">
    <property type="term" value="F:glycosyltransferase activity"/>
    <property type="evidence" value="ECO:0007669"/>
    <property type="project" value="TreeGrafter"/>
</dbReference>
<name>A0A0P9ECN7_9GAMM</name>
<evidence type="ECO:0000313" key="3">
    <source>
        <dbReference type="Proteomes" id="UP000183104"/>
    </source>
</evidence>
<dbReference type="AlphaFoldDB" id="A0A0P9ECN7"/>
<evidence type="ECO:0000313" key="2">
    <source>
        <dbReference type="EMBL" id="SCY12401.1"/>
    </source>
</evidence>
<keyword evidence="3" id="KW-1185">Reference proteome</keyword>
<protein>
    <submittedName>
        <fullName evidence="2">Sugar transferase, PEP-CTERM/EpsH1 system associated</fullName>
    </submittedName>
</protein>
<dbReference type="STRING" id="381306.AN478_07535"/>
<dbReference type="NCBIfam" id="TIGR03088">
    <property type="entry name" value="stp2"/>
    <property type="match status" value="1"/>
</dbReference>
<dbReference type="InterPro" id="IPR017522">
    <property type="entry name" value="Sugar_tfrase_PEP-CTERM_Stp2"/>
</dbReference>
<dbReference type="PANTHER" id="PTHR12526:SF636">
    <property type="entry name" value="BLL3647 PROTEIN"/>
    <property type="match status" value="1"/>
</dbReference>
<dbReference type="Pfam" id="PF13692">
    <property type="entry name" value="Glyco_trans_1_4"/>
    <property type="match status" value="1"/>
</dbReference>
<gene>
    <name evidence="2" type="ORF">SAMN05661077_1273</name>
</gene>
<dbReference type="Gene3D" id="3.40.50.2000">
    <property type="entry name" value="Glycogen Phosphorylase B"/>
    <property type="match status" value="2"/>
</dbReference>
<proteinExistence type="predicted"/>
<dbReference type="PANTHER" id="PTHR12526">
    <property type="entry name" value="GLYCOSYLTRANSFERASE"/>
    <property type="match status" value="1"/>
</dbReference>
<sequence length="399" mass="42542">MAGAVQDRSPPLVAHVIHSLRVGGMENGLVNLINRTPAGALRHVVICLEGYSDFATRLDPAVEVYALHKHPGLDAGLYGRLWRLLRTLRPDLVHTRNLAAIEAQLPAALAGVRRRVHGEHGWDMADLGGASRRYRMLRRALRPLVHHFIPLSLDLEDYLGGAIGVPPERMTRICNGVDVGRFRPVGDGGALRGRAGFPPAAPVIGWVGRMEGEKDPLALVRAFIRVAGDEEEGETKARLVMLGDGSLRGQAREELEAAGLAHRAWLPGERADVAEILPDLDLFVLPSLAEGISNTVLEAMACGVPVVATRVGGNPELIVDGETGVLVPPGDPRALGEALAEALADPDRRAAMGRASRARAEERYSIEAMVAAYLGVYRRLLGQGAGPLAGGPIPEGGAR</sequence>
<accession>A0A0P9ECN7</accession>
<evidence type="ECO:0000259" key="1">
    <source>
        <dbReference type="Pfam" id="PF13439"/>
    </source>
</evidence>
<dbReference type="InterPro" id="IPR028098">
    <property type="entry name" value="Glyco_trans_4-like_N"/>
</dbReference>
<reference evidence="3" key="1">
    <citation type="submission" date="2016-10" db="EMBL/GenBank/DDBJ databases">
        <authorList>
            <person name="Varghese N."/>
        </authorList>
    </citation>
    <scope>NUCLEOTIDE SEQUENCE [LARGE SCALE GENOMIC DNA]</scope>
    <source>
        <strain evidence="3">HL 19</strain>
    </source>
</reference>
<keyword evidence="2" id="KW-0808">Transferase</keyword>
<dbReference type="PATRIC" id="fig|381306.5.peg.146"/>
<dbReference type="SUPFAM" id="SSF53756">
    <property type="entry name" value="UDP-Glycosyltransferase/glycogen phosphorylase"/>
    <property type="match status" value="1"/>
</dbReference>
<dbReference type="Pfam" id="PF13439">
    <property type="entry name" value="Glyco_transf_4"/>
    <property type="match status" value="1"/>
</dbReference>